<evidence type="ECO:0000256" key="5">
    <source>
        <dbReference type="ARBA" id="ARBA00022692"/>
    </source>
</evidence>
<sequence>MMLTPAKINVDSKASPFLTFFLITSMQTGVGILGFARYIAQFAGYDAWIAIIFCGLSTNITLWFIYKIIERGSGNDIISIHSELFGNWLGGLLNAGVLAYFLVGPITTLRSYIEAIQIWVFPQISTWELALLILLLAYVFIVGGFRTATGICVLSVVYSTLFFVILYYPLKYAHFNNLLPLFDHSLPSLFQASKQMVFSFGGFELIFIYYPFIKKPHLSKKWAHTALMFTTFFYVIVALVIFVFFSEGQLSHILWSTLTLWAIVKLPIIERFEYFGLAVLLLVILANICISIWSVTRGLKRQFFIRQKIFLPFVLIIVLIITCLSKEHIPIDQWNSFVSKIIMYFLYIYIPVLFIYQWLFLKVKRMKKNK</sequence>
<reference evidence="10" key="1">
    <citation type="journal article" date="2019" name="Int. J. Syst. Evol. Microbiol.">
        <title>The Global Catalogue of Microorganisms (GCM) 10K type strain sequencing project: providing services to taxonomists for standard genome sequencing and annotation.</title>
        <authorList>
            <consortium name="The Broad Institute Genomics Platform"/>
            <consortium name="The Broad Institute Genome Sequencing Center for Infectious Disease"/>
            <person name="Wu L."/>
            <person name="Ma J."/>
        </authorList>
    </citation>
    <scope>NUCLEOTIDE SEQUENCE [LARGE SCALE GENOMIC DNA]</scope>
    <source>
        <strain evidence="10">CGMCC 1.16305</strain>
    </source>
</reference>
<feature type="transmembrane region" description="Helical" evidence="8">
    <location>
        <begin position="147"/>
        <end position="168"/>
    </location>
</feature>
<dbReference type="InterPro" id="IPR004761">
    <property type="entry name" value="Spore_GerAB"/>
</dbReference>
<dbReference type="PANTHER" id="PTHR34975:SF2">
    <property type="entry name" value="SPORE GERMINATION PROTEIN A2"/>
    <property type="match status" value="1"/>
</dbReference>
<keyword evidence="3" id="KW-0813">Transport</keyword>
<feature type="transmembrane region" description="Helical" evidence="8">
    <location>
        <begin position="308"/>
        <end position="329"/>
    </location>
</feature>
<evidence type="ECO:0000256" key="1">
    <source>
        <dbReference type="ARBA" id="ARBA00004141"/>
    </source>
</evidence>
<keyword evidence="10" id="KW-1185">Reference proteome</keyword>
<proteinExistence type="inferred from homology"/>
<evidence type="ECO:0000256" key="8">
    <source>
        <dbReference type="SAM" id="Phobius"/>
    </source>
</evidence>
<keyword evidence="6 8" id="KW-1133">Transmembrane helix</keyword>
<feature type="transmembrane region" description="Helical" evidence="8">
    <location>
        <begin position="341"/>
        <end position="361"/>
    </location>
</feature>
<dbReference type="PANTHER" id="PTHR34975">
    <property type="entry name" value="SPORE GERMINATION PROTEIN A2"/>
    <property type="match status" value="1"/>
</dbReference>
<evidence type="ECO:0000256" key="4">
    <source>
        <dbReference type="ARBA" id="ARBA00022544"/>
    </source>
</evidence>
<feature type="transmembrane region" description="Helical" evidence="8">
    <location>
        <begin position="225"/>
        <end position="245"/>
    </location>
</feature>
<evidence type="ECO:0000256" key="3">
    <source>
        <dbReference type="ARBA" id="ARBA00022448"/>
    </source>
</evidence>
<dbReference type="Pfam" id="PF03845">
    <property type="entry name" value="Spore_permease"/>
    <property type="match status" value="1"/>
</dbReference>
<feature type="transmembrane region" description="Helical" evidence="8">
    <location>
        <begin position="275"/>
        <end position="296"/>
    </location>
</feature>
<keyword evidence="4" id="KW-0309">Germination</keyword>
<evidence type="ECO:0000256" key="6">
    <source>
        <dbReference type="ARBA" id="ARBA00022989"/>
    </source>
</evidence>
<evidence type="ECO:0000313" key="9">
    <source>
        <dbReference type="EMBL" id="MFC7394505.1"/>
    </source>
</evidence>
<keyword evidence="7 8" id="KW-0472">Membrane</keyword>
<dbReference type="EMBL" id="JBHTCO010000020">
    <property type="protein sequence ID" value="MFC7394505.1"/>
    <property type="molecule type" value="Genomic_DNA"/>
</dbReference>
<comment type="subcellular location">
    <subcellularLocation>
        <location evidence="1">Membrane</location>
        <topology evidence="1">Multi-pass membrane protein</topology>
    </subcellularLocation>
</comment>
<evidence type="ECO:0000256" key="2">
    <source>
        <dbReference type="ARBA" id="ARBA00007998"/>
    </source>
</evidence>
<evidence type="ECO:0000313" key="10">
    <source>
        <dbReference type="Proteomes" id="UP001596505"/>
    </source>
</evidence>
<feature type="transmembrane region" description="Helical" evidence="8">
    <location>
        <begin position="118"/>
        <end position="141"/>
    </location>
</feature>
<dbReference type="Gene3D" id="1.20.1740.10">
    <property type="entry name" value="Amino acid/polyamine transporter I"/>
    <property type="match status" value="1"/>
</dbReference>
<comment type="caution">
    <text evidence="9">The sequence shown here is derived from an EMBL/GenBank/DDBJ whole genome shotgun (WGS) entry which is preliminary data.</text>
</comment>
<protein>
    <submittedName>
        <fullName evidence="9">GerAB/ArcD/ProY family transporter</fullName>
    </submittedName>
</protein>
<keyword evidence="5 8" id="KW-0812">Transmembrane</keyword>
<dbReference type="RefSeq" id="WP_380967929.1">
    <property type="nucleotide sequence ID" value="NZ_JBHTCO010000020.1"/>
</dbReference>
<feature type="transmembrane region" description="Helical" evidence="8">
    <location>
        <begin position="20"/>
        <end position="40"/>
    </location>
</feature>
<feature type="transmembrane region" description="Helical" evidence="8">
    <location>
        <begin position="86"/>
        <end position="106"/>
    </location>
</feature>
<feature type="transmembrane region" description="Helical" evidence="8">
    <location>
        <begin position="196"/>
        <end position="213"/>
    </location>
</feature>
<name>A0ABW2Q1L1_9BACL</name>
<gene>
    <name evidence="9" type="ORF">ACFQRG_16225</name>
</gene>
<evidence type="ECO:0000256" key="7">
    <source>
        <dbReference type="ARBA" id="ARBA00023136"/>
    </source>
</evidence>
<organism evidence="9 10">
    <name type="scientific">Scopulibacillus cellulosilyticus</name>
    <dbReference type="NCBI Taxonomy" id="2665665"/>
    <lineage>
        <taxon>Bacteria</taxon>
        <taxon>Bacillati</taxon>
        <taxon>Bacillota</taxon>
        <taxon>Bacilli</taxon>
        <taxon>Bacillales</taxon>
        <taxon>Sporolactobacillaceae</taxon>
        <taxon>Scopulibacillus</taxon>
    </lineage>
</organism>
<accession>A0ABW2Q1L1</accession>
<dbReference type="Proteomes" id="UP001596505">
    <property type="component" value="Unassembled WGS sequence"/>
</dbReference>
<feature type="transmembrane region" description="Helical" evidence="8">
    <location>
        <begin position="47"/>
        <end position="66"/>
    </location>
</feature>
<comment type="similarity">
    <text evidence="2">Belongs to the amino acid-polyamine-organocation (APC) superfamily. Spore germination protein (SGP) (TC 2.A.3.9) family.</text>
</comment>